<dbReference type="InterPro" id="IPR041715">
    <property type="entry name" value="HisRS-like_core"/>
</dbReference>
<evidence type="ECO:0000256" key="1">
    <source>
        <dbReference type="ARBA" id="ARBA00008226"/>
    </source>
</evidence>
<comment type="subunit">
    <text evidence="2 10">Homodimer.</text>
</comment>
<evidence type="ECO:0000256" key="4">
    <source>
        <dbReference type="ARBA" id="ARBA00022598"/>
    </source>
</evidence>
<dbReference type="InterPro" id="IPR045864">
    <property type="entry name" value="aa-tRNA-synth_II/BPL/LPL"/>
</dbReference>
<dbReference type="PROSITE" id="PS50862">
    <property type="entry name" value="AA_TRNA_LIGASE_II"/>
    <property type="match status" value="1"/>
</dbReference>
<keyword evidence="14" id="KW-1185">Reference proteome</keyword>
<dbReference type="Pfam" id="PF13393">
    <property type="entry name" value="tRNA-synt_His"/>
    <property type="match status" value="1"/>
</dbReference>
<reference evidence="13 14" key="1">
    <citation type="submission" date="2017-06" db="EMBL/GenBank/DDBJ databases">
        <authorList>
            <person name="Kim H.J."/>
            <person name="Triplett B.A."/>
        </authorList>
    </citation>
    <scope>NUCLEOTIDE SEQUENCE [LARGE SCALE GENOMIC DNA]</scope>
    <source>
        <strain evidence="13 14">B29T1</strain>
    </source>
</reference>
<dbReference type="EMBL" id="FYEH01000004">
    <property type="protein sequence ID" value="SNB65318.1"/>
    <property type="molecule type" value="Genomic_DNA"/>
</dbReference>
<dbReference type="RefSeq" id="WP_088560813.1">
    <property type="nucleotide sequence ID" value="NZ_FYEH01000004.1"/>
</dbReference>
<comment type="subcellular location">
    <subcellularLocation>
        <location evidence="10">Cytoplasm</location>
    </subcellularLocation>
</comment>
<feature type="binding site" evidence="11">
    <location>
        <position position="258"/>
    </location>
    <ligand>
        <name>L-histidine</name>
        <dbReference type="ChEBI" id="CHEBI:57595"/>
    </ligand>
</feature>
<dbReference type="InterPro" id="IPR036621">
    <property type="entry name" value="Anticodon-bd_dom_sf"/>
</dbReference>
<keyword evidence="6 10" id="KW-0067">ATP-binding</keyword>
<feature type="binding site" evidence="11">
    <location>
        <position position="126"/>
    </location>
    <ligand>
        <name>L-histidine</name>
        <dbReference type="ChEBI" id="CHEBI:57595"/>
    </ligand>
</feature>
<dbReference type="SUPFAM" id="SSF55681">
    <property type="entry name" value="Class II aaRS and biotin synthetases"/>
    <property type="match status" value="1"/>
</dbReference>
<dbReference type="CDD" id="cd00773">
    <property type="entry name" value="HisRS-like_core"/>
    <property type="match status" value="1"/>
</dbReference>
<dbReference type="InterPro" id="IPR015807">
    <property type="entry name" value="His-tRNA-ligase"/>
</dbReference>
<evidence type="ECO:0000256" key="10">
    <source>
        <dbReference type="HAMAP-Rule" id="MF_00127"/>
    </source>
</evidence>
<gene>
    <name evidence="10" type="primary">hisS</name>
    <name evidence="13" type="ORF">SAMN07250955_104238</name>
</gene>
<evidence type="ECO:0000256" key="2">
    <source>
        <dbReference type="ARBA" id="ARBA00011738"/>
    </source>
</evidence>
<evidence type="ECO:0000256" key="5">
    <source>
        <dbReference type="ARBA" id="ARBA00022741"/>
    </source>
</evidence>
<dbReference type="InterPro" id="IPR006195">
    <property type="entry name" value="aa-tRNA-synth_II"/>
</dbReference>
<dbReference type="GO" id="GO:0004821">
    <property type="term" value="F:histidine-tRNA ligase activity"/>
    <property type="evidence" value="ECO:0007669"/>
    <property type="project" value="UniProtKB-UniRule"/>
</dbReference>
<evidence type="ECO:0000313" key="14">
    <source>
        <dbReference type="Proteomes" id="UP000197065"/>
    </source>
</evidence>
<dbReference type="Pfam" id="PF03129">
    <property type="entry name" value="HGTP_anticodon"/>
    <property type="match status" value="1"/>
</dbReference>
<evidence type="ECO:0000256" key="9">
    <source>
        <dbReference type="ARBA" id="ARBA00047639"/>
    </source>
</evidence>
<dbReference type="Gene3D" id="3.30.930.10">
    <property type="entry name" value="Bira Bifunctional Protein, Domain 2"/>
    <property type="match status" value="1"/>
</dbReference>
<dbReference type="HAMAP" id="MF_00127">
    <property type="entry name" value="His_tRNA_synth"/>
    <property type="match status" value="1"/>
</dbReference>
<dbReference type="OrthoDB" id="9800814at2"/>
<evidence type="ECO:0000256" key="6">
    <source>
        <dbReference type="ARBA" id="ARBA00022840"/>
    </source>
</evidence>
<dbReference type="EC" id="6.1.1.21" evidence="10"/>
<feature type="domain" description="Aminoacyl-transfer RNA synthetases class-II family profile" evidence="12">
    <location>
        <begin position="1"/>
        <end position="324"/>
    </location>
</feature>
<evidence type="ECO:0000256" key="8">
    <source>
        <dbReference type="ARBA" id="ARBA00023146"/>
    </source>
</evidence>
<feature type="binding site" evidence="11">
    <location>
        <begin position="82"/>
        <end position="84"/>
    </location>
    <ligand>
        <name>L-histidine</name>
        <dbReference type="ChEBI" id="CHEBI:57595"/>
    </ligand>
</feature>
<feature type="binding site" evidence="11">
    <location>
        <position position="130"/>
    </location>
    <ligand>
        <name>L-histidine</name>
        <dbReference type="ChEBI" id="CHEBI:57595"/>
    </ligand>
</feature>
<accession>A0A212QZZ1</accession>
<dbReference type="Gene3D" id="3.40.50.800">
    <property type="entry name" value="Anticodon-binding domain"/>
    <property type="match status" value="1"/>
</dbReference>
<evidence type="ECO:0000256" key="3">
    <source>
        <dbReference type="ARBA" id="ARBA00022490"/>
    </source>
</evidence>
<evidence type="ECO:0000256" key="7">
    <source>
        <dbReference type="ARBA" id="ARBA00022917"/>
    </source>
</evidence>
<dbReference type="PIRSF" id="PIRSF001549">
    <property type="entry name" value="His-tRNA_synth"/>
    <property type="match status" value="1"/>
</dbReference>
<dbReference type="InterPro" id="IPR004154">
    <property type="entry name" value="Anticodon-bd"/>
</dbReference>
<feature type="binding site" evidence="11">
    <location>
        <position position="112"/>
    </location>
    <ligand>
        <name>L-histidine</name>
        <dbReference type="ChEBI" id="CHEBI:57595"/>
    </ligand>
</feature>
<dbReference type="InterPro" id="IPR004516">
    <property type="entry name" value="HisRS/HisZ"/>
</dbReference>
<protein>
    <recommendedName>
        <fullName evidence="10">Histidine--tRNA ligase</fullName>
        <ecNumber evidence="10">6.1.1.21</ecNumber>
    </recommendedName>
    <alternativeName>
        <fullName evidence="10">Histidyl-tRNA synthetase</fullName>
        <shortName evidence="10">HisRS</shortName>
    </alternativeName>
</protein>
<evidence type="ECO:0000259" key="12">
    <source>
        <dbReference type="PROSITE" id="PS50862"/>
    </source>
</evidence>
<proteinExistence type="inferred from homology"/>
<evidence type="ECO:0000256" key="11">
    <source>
        <dbReference type="PIRSR" id="PIRSR001549-1"/>
    </source>
</evidence>
<dbReference type="PANTHER" id="PTHR43707">
    <property type="entry name" value="HISTIDYL-TRNA SYNTHETASE"/>
    <property type="match status" value="1"/>
</dbReference>
<dbReference type="GO" id="GO:0006427">
    <property type="term" value="P:histidyl-tRNA aminoacylation"/>
    <property type="evidence" value="ECO:0007669"/>
    <property type="project" value="UniProtKB-UniRule"/>
</dbReference>
<organism evidence="13 14">
    <name type="scientific">Arboricoccus pini</name>
    <dbReference type="NCBI Taxonomy" id="1963835"/>
    <lineage>
        <taxon>Bacteria</taxon>
        <taxon>Pseudomonadati</taxon>
        <taxon>Pseudomonadota</taxon>
        <taxon>Alphaproteobacteria</taxon>
        <taxon>Geminicoccales</taxon>
        <taxon>Geminicoccaceae</taxon>
        <taxon>Arboricoccus</taxon>
    </lineage>
</organism>
<dbReference type="SUPFAM" id="SSF52954">
    <property type="entry name" value="Class II aaRS ABD-related"/>
    <property type="match status" value="1"/>
</dbReference>
<comment type="similarity">
    <text evidence="1 10">Belongs to the class-II aminoacyl-tRNA synthetase family.</text>
</comment>
<dbReference type="Proteomes" id="UP000197065">
    <property type="component" value="Unassembled WGS sequence"/>
</dbReference>
<sequence>MTQLRPVRGTHDLLGEELRRHRKVAKEAQSTAALYGFEEIATPIFEFVDVFKRTLGDVSDVVTKEMYAFTDRGGESLVLRPENTAAVVRAMLTNGLTQTLPQKLFYYGPMFRYERPQKGRQRQFHQIGVELIGAPEPEADIECIALGHHILTRLGLGDVVSLELNTLGNPESRKAYRTALVSYLSGFKDKLSSESLERLERNPLRILDSKDPEDRQIVDGAPIVLDYLNPESRSFFEKVKEGLHQLGLPYTLNPRLVRGLDYYNHTAFEFVTSALGSQGTVMGGGRYDGLMRVMGGPDIPGVGWAAGVERLAMLLADVAAATRPVALIPIGERAEGAASVVAAELRHAGIAVELAYKGKPAARLKKADKANAGIAIFLGDDELDKNVARLKNLDDGVEEEMALSQLVEQLLARGLGSLDRSSP</sequence>
<keyword evidence="5 10" id="KW-0547">Nucleotide-binding</keyword>
<dbReference type="NCBIfam" id="TIGR00442">
    <property type="entry name" value="hisS"/>
    <property type="match status" value="1"/>
</dbReference>
<evidence type="ECO:0000313" key="13">
    <source>
        <dbReference type="EMBL" id="SNB65318.1"/>
    </source>
</evidence>
<keyword evidence="3 10" id="KW-0963">Cytoplasm</keyword>
<comment type="catalytic activity">
    <reaction evidence="9 10">
        <text>tRNA(His) + L-histidine + ATP = L-histidyl-tRNA(His) + AMP + diphosphate + H(+)</text>
        <dbReference type="Rhea" id="RHEA:17313"/>
        <dbReference type="Rhea" id="RHEA-COMP:9665"/>
        <dbReference type="Rhea" id="RHEA-COMP:9689"/>
        <dbReference type="ChEBI" id="CHEBI:15378"/>
        <dbReference type="ChEBI" id="CHEBI:30616"/>
        <dbReference type="ChEBI" id="CHEBI:33019"/>
        <dbReference type="ChEBI" id="CHEBI:57595"/>
        <dbReference type="ChEBI" id="CHEBI:78442"/>
        <dbReference type="ChEBI" id="CHEBI:78527"/>
        <dbReference type="ChEBI" id="CHEBI:456215"/>
        <dbReference type="EC" id="6.1.1.21"/>
    </reaction>
</comment>
<keyword evidence="8 10" id="KW-0030">Aminoacyl-tRNA synthetase</keyword>
<dbReference type="PANTHER" id="PTHR43707:SF1">
    <property type="entry name" value="HISTIDINE--TRNA LIGASE, MITOCHONDRIAL-RELATED"/>
    <property type="match status" value="1"/>
</dbReference>
<keyword evidence="4 10" id="KW-0436">Ligase</keyword>
<feature type="binding site" evidence="11">
    <location>
        <begin position="262"/>
        <end position="263"/>
    </location>
    <ligand>
        <name>L-histidine</name>
        <dbReference type="ChEBI" id="CHEBI:57595"/>
    </ligand>
</feature>
<dbReference type="GO" id="GO:0005737">
    <property type="term" value="C:cytoplasm"/>
    <property type="evidence" value="ECO:0007669"/>
    <property type="project" value="UniProtKB-SubCell"/>
</dbReference>
<dbReference type="GO" id="GO:0005524">
    <property type="term" value="F:ATP binding"/>
    <property type="evidence" value="ECO:0007669"/>
    <property type="project" value="UniProtKB-UniRule"/>
</dbReference>
<keyword evidence="7 10" id="KW-0648">Protein biosynthesis</keyword>
<name>A0A212QZZ1_9PROT</name>
<dbReference type="AlphaFoldDB" id="A0A212QZZ1"/>